<comment type="catalytic activity">
    <reaction evidence="4">
        <text>DNA(n) + a 2'-deoxyribonucleoside 5'-triphosphate = DNA(n+1) + diphosphate</text>
        <dbReference type="Rhea" id="RHEA:22508"/>
        <dbReference type="Rhea" id="RHEA-COMP:17339"/>
        <dbReference type="Rhea" id="RHEA-COMP:17340"/>
        <dbReference type="ChEBI" id="CHEBI:33019"/>
        <dbReference type="ChEBI" id="CHEBI:61560"/>
        <dbReference type="ChEBI" id="CHEBI:173112"/>
        <dbReference type="EC" id="2.7.7.7"/>
    </reaction>
    <physiologicalReaction direction="left-to-right" evidence="4">
        <dbReference type="Rhea" id="RHEA:22509"/>
    </physiologicalReaction>
</comment>
<dbReference type="GO" id="GO:0042276">
    <property type="term" value="P:error-prone translesion synthesis"/>
    <property type="evidence" value="ECO:0007669"/>
    <property type="project" value="InterPro"/>
</dbReference>
<dbReference type="GO" id="GO:0031297">
    <property type="term" value="P:replication fork processing"/>
    <property type="evidence" value="ECO:0007669"/>
    <property type="project" value="TreeGrafter"/>
</dbReference>
<dbReference type="PANTHER" id="PTHR31399">
    <property type="entry name" value="DNA-DIRECTED PRIMASE / POLYMERASE PROTEIN"/>
    <property type="match status" value="1"/>
</dbReference>
<evidence type="ECO:0000256" key="5">
    <source>
        <dbReference type="SAM" id="MobiDB-lite"/>
    </source>
</evidence>
<evidence type="ECO:0000313" key="7">
    <source>
        <dbReference type="Proteomes" id="UP001454036"/>
    </source>
</evidence>
<evidence type="ECO:0000256" key="4">
    <source>
        <dbReference type="ARBA" id="ARBA00047303"/>
    </source>
</evidence>
<feature type="compositionally biased region" description="Basic residues" evidence="5">
    <location>
        <begin position="24"/>
        <end position="34"/>
    </location>
</feature>
<dbReference type="GO" id="GO:0003887">
    <property type="term" value="F:DNA-directed DNA polymerase activity"/>
    <property type="evidence" value="ECO:0007669"/>
    <property type="project" value="UniProtKB-EC"/>
</dbReference>
<keyword evidence="7" id="KW-1185">Reference proteome</keyword>
<dbReference type="Pfam" id="PF03121">
    <property type="entry name" value="Herpes_UL52"/>
    <property type="match status" value="1"/>
</dbReference>
<dbReference type="InterPro" id="IPR044917">
    <property type="entry name" value="PRIMPOL"/>
</dbReference>
<feature type="region of interest" description="Disordered" evidence="5">
    <location>
        <begin position="19"/>
        <end position="81"/>
    </location>
</feature>
<name>A0AAV3NSG1_LITER</name>
<sequence>MDDVDRLFQCFKCGISPPESALRERKKEKRKLMLKNREQGASTSYGTQSPKSSDKIQERSLDALPHVRNIDSSTESREKVRKGKQFSPIVFYGSPNGVPPKRPARLLRLLHEIQIDIAEQNKLREEIWATYPRQDEAMKYVKEHPQARVFCYQDHMTGQRRYLASTYNEFWKRYKNMIPVFRHHYEVIQEGSPCHIYFDLEFSKKHNINKNGDEMVDLLLLVVFDTLLEKYSIHGDHEWVIELDSSTEAILTADKFSRHLIIRLPKTAFKDNSHVGAFVAEVCSRIYCSRGKDKKFEELFVSKDSSSSEIVLQLFVDNAVYTRNRCFRLPLSSKAGKSSVLLPSGRFKSKNMAEEELFMASLICRTDADCEKLLICKMDAECVKTLHFDTEATSCCTSQTGLMQKFDWSGCKTDASVQYSTEKSPFPVLDKFIEFITSTGNVPGKIRSWYWFSEEGLIVYSMSRNRYCERIGREHKSNHVMYVVDLRRASYYQKCHDPDCRGYRSPLRNIPEDALPDYSFSFNLAGGNEGQGPLSLTPDGSNMDSCRNDWWLEAIRVAEKLENTQKTLDLNCLDEACEDDDQWWMAVEQIASQTELAYLEQPEQA</sequence>
<dbReference type="GO" id="GO:0009411">
    <property type="term" value="P:response to UV"/>
    <property type="evidence" value="ECO:0007669"/>
    <property type="project" value="TreeGrafter"/>
</dbReference>
<comment type="caution">
    <text evidence="6">The sequence shown here is derived from an EMBL/GenBank/DDBJ whole genome shotgun (WGS) entry which is preliminary data.</text>
</comment>
<dbReference type="Proteomes" id="UP001454036">
    <property type="component" value="Unassembled WGS sequence"/>
</dbReference>
<reference evidence="6 7" key="1">
    <citation type="submission" date="2024-01" db="EMBL/GenBank/DDBJ databases">
        <title>The complete chloroplast genome sequence of Lithospermum erythrorhizon: insights into the phylogenetic relationship among Boraginaceae species and the maternal lineages of purple gromwells.</title>
        <authorList>
            <person name="Okada T."/>
            <person name="Watanabe K."/>
        </authorList>
    </citation>
    <scope>NUCLEOTIDE SEQUENCE [LARGE SCALE GENOMIC DNA]</scope>
</reference>
<dbReference type="EC" id="2.7.7.102" evidence="3"/>
<feature type="compositionally biased region" description="Basic and acidic residues" evidence="5">
    <location>
        <begin position="52"/>
        <end position="61"/>
    </location>
</feature>
<comment type="catalytic activity">
    <reaction evidence="2">
        <text>ssDNA + n NTP = ssDNA/pppN(pN)n-1 hybrid + (n-1) diphosphate.</text>
        <dbReference type="EC" id="2.7.7.102"/>
    </reaction>
</comment>
<evidence type="ECO:0000256" key="1">
    <source>
        <dbReference type="ARBA" id="ARBA00026139"/>
    </source>
</evidence>
<dbReference type="GO" id="GO:0003682">
    <property type="term" value="F:chromatin binding"/>
    <property type="evidence" value="ECO:0007669"/>
    <property type="project" value="TreeGrafter"/>
</dbReference>
<feature type="compositionally biased region" description="Polar residues" evidence="5">
    <location>
        <begin position="39"/>
        <end position="51"/>
    </location>
</feature>
<dbReference type="GO" id="GO:0005759">
    <property type="term" value="C:mitochondrial matrix"/>
    <property type="evidence" value="ECO:0007669"/>
    <property type="project" value="TreeGrafter"/>
</dbReference>
<dbReference type="EMBL" id="BAABME010000379">
    <property type="protein sequence ID" value="GAA0142275.1"/>
    <property type="molecule type" value="Genomic_DNA"/>
</dbReference>
<evidence type="ECO:0000256" key="3">
    <source>
        <dbReference type="ARBA" id="ARBA00044768"/>
    </source>
</evidence>
<dbReference type="PANTHER" id="PTHR31399:SF0">
    <property type="entry name" value="DNA-DIRECTED PRIMASE_POLYMERASE PROTEIN"/>
    <property type="match status" value="1"/>
</dbReference>
<dbReference type="GO" id="GO:0005634">
    <property type="term" value="C:nucleus"/>
    <property type="evidence" value="ECO:0007669"/>
    <property type="project" value="TreeGrafter"/>
</dbReference>
<proteinExistence type="predicted"/>
<organism evidence="6 7">
    <name type="scientific">Lithospermum erythrorhizon</name>
    <name type="common">Purple gromwell</name>
    <name type="synonym">Lithospermum officinale var. erythrorhizon</name>
    <dbReference type="NCBI Taxonomy" id="34254"/>
    <lineage>
        <taxon>Eukaryota</taxon>
        <taxon>Viridiplantae</taxon>
        <taxon>Streptophyta</taxon>
        <taxon>Embryophyta</taxon>
        <taxon>Tracheophyta</taxon>
        <taxon>Spermatophyta</taxon>
        <taxon>Magnoliopsida</taxon>
        <taxon>eudicotyledons</taxon>
        <taxon>Gunneridae</taxon>
        <taxon>Pentapetalae</taxon>
        <taxon>asterids</taxon>
        <taxon>lamiids</taxon>
        <taxon>Boraginales</taxon>
        <taxon>Boraginaceae</taxon>
        <taxon>Boraginoideae</taxon>
        <taxon>Lithospermeae</taxon>
        <taxon>Lithospermum</taxon>
    </lineage>
</organism>
<accession>A0AAV3NSG1</accession>
<evidence type="ECO:0000313" key="6">
    <source>
        <dbReference type="EMBL" id="GAA0142275.1"/>
    </source>
</evidence>
<dbReference type="AlphaFoldDB" id="A0AAV3NSG1"/>
<gene>
    <name evidence="6" type="ORF">LIER_03213</name>
</gene>
<evidence type="ECO:0000256" key="2">
    <source>
        <dbReference type="ARBA" id="ARBA00044677"/>
    </source>
</evidence>
<dbReference type="GO" id="GO:0006264">
    <property type="term" value="P:mitochondrial DNA replication"/>
    <property type="evidence" value="ECO:0007669"/>
    <property type="project" value="TreeGrafter"/>
</dbReference>
<protein>
    <recommendedName>
        <fullName evidence="1">DNA-directed primase/polymerase protein</fullName>
        <ecNumber evidence="3">2.7.7.102</ecNumber>
    </recommendedName>
</protein>